<evidence type="ECO:0000313" key="2">
    <source>
        <dbReference type="EMBL" id="SFJ77729.1"/>
    </source>
</evidence>
<dbReference type="Gene3D" id="3.40.30.10">
    <property type="entry name" value="Glutaredoxin"/>
    <property type="match status" value="1"/>
</dbReference>
<name>A0A662Z8N7_9GAMM</name>
<dbReference type="PANTHER" id="PTHR13887">
    <property type="entry name" value="GLUTATHIONE S-TRANSFERASE KAPPA"/>
    <property type="match status" value="1"/>
</dbReference>
<dbReference type="InterPro" id="IPR001853">
    <property type="entry name" value="DSBA-like_thioredoxin_dom"/>
</dbReference>
<evidence type="ECO:0000313" key="3">
    <source>
        <dbReference type="Proteomes" id="UP000243374"/>
    </source>
</evidence>
<dbReference type="SUPFAM" id="SSF52833">
    <property type="entry name" value="Thioredoxin-like"/>
    <property type="match status" value="1"/>
</dbReference>
<gene>
    <name evidence="2" type="ORF">SAMN04487865_100210</name>
</gene>
<dbReference type="InterPro" id="IPR036249">
    <property type="entry name" value="Thioredoxin-like_sf"/>
</dbReference>
<dbReference type="Proteomes" id="UP000243374">
    <property type="component" value="Unassembled WGS sequence"/>
</dbReference>
<dbReference type="GO" id="GO:0016491">
    <property type="term" value="F:oxidoreductase activity"/>
    <property type="evidence" value="ECO:0007669"/>
    <property type="project" value="InterPro"/>
</dbReference>
<keyword evidence="2" id="KW-0413">Isomerase</keyword>
<dbReference type="GO" id="GO:0016853">
    <property type="term" value="F:isomerase activity"/>
    <property type="evidence" value="ECO:0007669"/>
    <property type="project" value="UniProtKB-KW"/>
</dbReference>
<dbReference type="OrthoDB" id="9799122at2"/>
<reference evidence="2 3" key="1">
    <citation type="submission" date="2016-10" db="EMBL/GenBank/DDBJ databases">
        <authorList>
            <person name="Varghese N."/>
            <person name="Submissions S."/>
        </authorList>
    </citation>
    <scope>NUCLEOTIDE SEQUENCE [LARGE SCALE GENOMIC DNA]</scope>
    <source>
        <strain evidence="2 3">22B</strain>
    </source>
</reference>
<proteinExistence type="predicted"/>
<dbReference type="EMBL" id="FOSF01000002">
    <property type="protein sequence ID" value="SFJ77729.1"/>
    <property type="molecule type" value="Genomic_DNA"/>
</dbReference>
<keyword evidence="3" id="KW-1185">Reference proteome</keyword>
<feature type="domain" description="DSBA-like thioredoxin" evidence="1">
    <location>
        <begin position="3"/>
        <end position="208"/>
    </location>
</feature>
<protein>
    <submittedName>
        <fullName evidence="2">Predicted dithiol-disulfide isomerase, DsbA family</fullName>
    </submittedName>
</protein>
<accession>A0A662Z8N7</accession>
<dbReference type="CDD" id="cd03024">
    <property type="entry name" value="DsbA_FrnE"/>
    <property type="match status" value="1"/>
</dbReference>
<dbReference type="PANTHER" id="PTHR13887:SF41">
    <property type="entry name" value="THIOREDOXIN SUPERFAMILY PROTEIN"/>
    <property type="match status" value="1"/>
</dbReference>
<sequence length="235" mass="26791">MKITYWSDYACPYCYIGETRLKKIIANMPEMKGRQFELEMKAFQLDPYAEKFSTGDTQTRFAKKYGISMEEAGETIEKISKMGMREGLDFRYATTLFTNTLDAHRLTKFAMNTGDKKLTDSLIEKLYKAYFTDNKELADKEVLLNIAVECGLNKDEVKMLLDSDKYKDEVILDEKEASRYGIHSVPFFYVNGYGISGAQSEEYMKDTILAALEKENTKNENTHGMSCGPTGCIIG</sequence>
<dbReference type="Pfam" id="PF01323">
    <property type="entry name" value="DSBA"/>
    <property type="match status" value="1"/>
</dbReference>
<dbReference type="RefSeq" id="WP_074838247.1">
    <property type="nucleotide sequence ID" value="NZ_CP047056.1"/>
</dbReference>
<evidence type="ECO:0000259" key="1">
    <source>
        <dbReference type="Pfam" id="PF01323"/>
    </source>
</evidence>
<dbReference type="AlphaFoldDB" id="A0A662Z8N7"/>
<organism evidence="2 3">
    <name type="scientific">Succinivibrio dextrinosolvens</name>
    <dbReference type="NCBI Taxonomy" id="83771"/>
    <lineage>
        <taxon>Bacteria</taxon>
        <taxon>Pseudomonadati</taxon>
        <taxon>Pseudomonadota</taxon>
        <taxon>Gammaproteobacteria</taxon>
        <taxon>Aeromonadales</taxon>
        <taxon>Succinivibrionaceae</taxon>
        <taxon>Succinivibrio</taxon>
    </lineage>
</organism>